<name>A0A0F9NG27_9ZZZZ</name>
<accession>A0A0F9NG27</accession>
<reference evidence="1" key="1">
    <citation type="journal article" date="2015" name="Nature">
        <title>Complex archaea that bridge the gap between prokaryotes and eukaryotes.</title>
        <authorList>
            <person name="Spang A."/>
            <person name="Saw J.H."/>
            <person name="Jorgensen S.L."/>
            <person name="Zaremba-Niedzwiedzka K."/>
            <person name="Martijn J."/>
            <person name="Lind A.E."/>
            <person name="van Eijk R."/>
            <person name="Schleper C."/>
            <person name="Guy L."/>
            <person name="Ettema T.J."/>
        </authorList>
    </citation>
    <scope>NUCLEOTIDE SEQUENCE</scope>
</reference>
<proteinExistence type="predicted"/>
<gene>
    <name evidence="1" type="ORF">LCGC14_0955060</name>
</gene>
<evidence type="ECO:0000313" key="1">
    <source>
        <dbReference type="EMBL" id="KKN18510.1"/>
    </source>
</evidence>
<comment type="caution">
    <text evidence="1">The sequence shown here is derived from an EMBL/GenBank/DDBJ whole genome shotgun (WGS) entry which is preliminary data.</text>
</comment>
<dbReference type="EMBL" id="LAZR01003420">
    <property type="protein sequence ID" value="KKN18510.1"/>
    <property type="molecule type" value="Genomic_DNA"/>
</dbReference>
<sequence>MLRRWGRAMGSTTTPEAVRAYKCTDCGDIAAESSEEVLYECGNCGPFIRSNSADGDSNRCPQCNKFGAKLADEACESCEAAGVEKTDAYHCTECNRYFEEPDDGECPDCKRRETDRQETERLSKLPVDQRGGQKTFATREDAVAAFTQFLAAVKSDHVSLVASADVTFAGKEQHNGIEWKELPKPLVFFSFDVEVTVPDKYIKQPNAERDNRIMATFTEDLYRDVDKAALEYLHGAIRWSNYRFSGFVLIEK</sequence>
<dbReference type="AlphaFoldDB" id="A0A0F9NG27"/>
<organism evidence="1">
    <name type="scientific">marine sediment metagenome</name>
    <dbReference type="NCBI Taxonomy" id="412755"/>
    <lineage>
        <taxon>unclassified sequences</taxon>
        <taxon>metagenomes</taxon>
        <taxon>ecological metagenomes</taxon>
    </lineage>
</organism>
<protein>
    <submittedName>
        <fullName evidence="1">Uncharacterized protein</fullName>
    </submittedName>
</protein>